<dbReference type="Proteomes" id="UP000245699">
    <property type="component" value="Unassembled WGS sequence"/>
</dbReference>
<protein>
    <submittedName>
        <fullName evidence="2">Uncharacterized protein</fullName>
    </submittedName>
</protein>
<keyword evidence="3" id="KW-1185">Reference proteome</keyword>
<keyword evidence="1" id="KW-0812">Transmembrane</keyword>
<sequence>MDKISVSNSTLPVAVIPNNCTLICKVYVANGSISSCGDDITRPCTQYVSINNTLSPGAVTVSFVPSVCFQIFNVNGTCSLESIDNFVYLPSPVKSGDTSLAFSKYMLLVTLFILAINLAATPF</sequence>
<name>A0A2T9Z6K3_9FUNG</name>
<dbReference type="AlphaFoldDB" id="A0A2T9Z6K3"/>
<feature type="transmembrane region" description="Helical" evidence="1">
    <location>
        <begin position="102"/>
        <end position="120"/>
    </location>
</feature>
<keyword evidence="1" id="KW-1133">Transmembrane helix</keyword>
<keyword evidence="1" id="KW-0472">Membrane</keyword>
<evidence type="ECO:0000313" key="2">
    <source>
        <dbReference type="EMBL" id="PVV00231.1"/>
    </source>
</evidence>
<accession>A0A2T9Z6K3</accession>
<proteinExistence type="predicted"/>
<gene>
    <name evidence="2" type="ORF">BB559_000010</name>
</gene>
<comment type="caution">
    <text evidence="2">The sequence shown here is derived from an EMBL/GenBank/DDBJ whole genome shotgun (WGS) entry which is preliminary data.</text>
</comment>
<evidence type="ECO:0000313" key="3">
    <source>
        <dbReference type="Proteomes" id="UP000245699"/>
    </source>
</evidence>
<reference evidence="2 3" key="1">
    <citation type="journal article" date="2018" name="MBio">
        <title>Comparative Genomics Reveals the Core Gene Toolbox for the Fungus-Insect Symbiosis.</title>
        <authorList>
            <person name="Wang Y."/>
            <person name="Stata M."/>
            <person name="Wang W."/>
            <person name="Stajich J.E."/>
            <person name="White M.M."/>
            <person name="Moncalvo J.M."/>
        </authorList>
    </citation>
    <scope>NUCLEOTIDE SEQUENCE [LARGE SCALE GENOMIC DNA]</scope>
    <source>
        <strain evidence="2 3">AUS-77-4</strain>
    </source>
</reference>
<evidence type="ECO:0000256" key="1">
    <source>
        <dbReference type="SAM" id="Phobius"/>
    </source>
</evidence>
<organism evidence="2 3">
    <name type="scientific">Furculomyces boomerangus</name>
    <dbReference type="NCBI Taxonomy" id="61424"/>
    <lineage>
        <taxon>Eukaryota</taxon>
        <taxon>Fungi</taxon>
        <taxon>Fungi incertae sedis</taxon>
        <taxon>Zoopagomycota</taxon>
        <taxon>Kickxellomycotina</taxon>
        <taxon>Harpellomycetes</taxon>
        <taxon>Harpellales</taxon>
        <taxon>Harpellaceae</taxon>
        <taxon>Furculomyces</taxon>
    </lineage>
</organism>
<dbReference type="EMBL" id="MBFT01000001">
    <property type="protein sequence ID" value="PVV00231.1"/>
    <property type="molecule type" value="Genomic_DNA"/>
</dbReference>